<dbReference type="EMBL" id="QETB01000006">
    <property type="protein sequence ID" value="PWF24600.1"/>
    <property type="molecule type" value="Genomic_DNA"/>
</dbReference>
<sequence>MKLTVRESDPTPELEALHEALGQVQFPIATSHREDGREASADIVHQLEDYILPRFETLEAPLLGVIGGSTGSGKSLLVNSLIREHVAESSAIRPTTRRPLLVHSPKEAAWFNDSRILPNLKRMGASAQPSGDPGNGSELQLAAAAGVPSGVALLDSPDIDSVVEDNRRLAGQLLQAADLWIFVTTAARYGDAIPWALLDEAAKRDVVLAIVLNRVPAGVGMQIRPDLSLRLVSHGLGSAPIFMISEAVDESGFIPEQDVAPLRQWLAGLTEDKVSRTSVARQSLDGAVRALLERKPQIVGALGQQVDAKSAMVHDVEHSFSAATSGMDTLLNDGSVLRGEVLHRWQEVVGTGEWMRKLETGVASVRDRISGWFSGRPPKGDHVEDAVTDSLVVLLVSQAEQAISRLEAQWLDRPESVSVLTAAQMSVRSSEERNEAARELVDQWHASLTDAITSTGKEKKATARVLSVGVNVVGAALMIVIFASTAGLTGGEVAVAGGTAVVAQKLLEAVFGEDAVRRMADKARTDLERAVSAFFAQESQPFRECLDVLEVDEEAPATVEAAFKNLEKAYGRTLR</sequence>
<dbReference type="CDD" id="cd00882">
    <property type="entry name" value="Ras_like_GTPase"/>
    <property type="match status" value="1"/>
</dbReference>
<evidence type="ECO:0000313" key="1">
    <source>
        <dbReference type="EMBL" id="PWF24600.1"/>
    </source>
</evidence>
<evidence type="ECO:0008006" key="3">
    <source>
        <dbReference type="Google" id="ProtNLM"/>
    </source>
</evidence>
<comment type="caution">
    <text evidence="1">The sequence shown here is derived from an EMBL/GenBank/DDBJ whole genome shotgun (WGS) entry which is preliminary data.</text>
</comment>
<gene>
    <name evidence="1" type="ORF">DD236_11280</name>
</gene>
<dbReference type="RefSeq" id="WP_109094496.1">
    <property type="nucleotide sequence ID" value="NZ_QETB01000006.1"/>
</dbReference>
<dbReference type="Gene3D" id="3.40.50.300">
    <property type="entry name" value="P-loop containing nucleotide triphosphate hydrolases"/>
    <property type="match status" value="1"/>
</dbReference>
<dbReference type="InterPro" id="IPR027417">
    <property type="entry name" value="P-loop_NTPase"/>
</dbReference>
<name>A0A2V1K253_9ACTO</name>
<keyword evidence="2" id="KW-1185">Reference proteome</keyword>
<organism evidence="1 2">
    <name type="scientific">Ancrocorticia populi</name>
    <dbReference type="NCBI Taxonomy" id="2175228"/>
    <lineage>
        <taxon>Bacteria</taxon>
        <taxon>Bacillati</taxon>
        <taxon>Actinomycetota</taxon>
        <taxon>Actinomycetes</taxon>
        <taxon>Actinomycetales</taxon>
        <taxon>Actinomycetaceae</taxon>
        <taxon>Ancrocorticia</taxon>
    </lineage>
</organism>
<reference evidence="2" key="1">
    <citation type="submission" date="2018-05" db="EMBL/GenBank/DDBJ databases">
        <authorList>
            <person name="Li Y."/>
        </authorList>
    </citation>
    <scope>NUCLEOTIDE SEQUENCE [LARGE SCALE GENOMIC DNA]</scope>
    <source>
        <strain evidence="2">sk1b4</strain>
    </source>
</reference>
<evidence type="ECO:0000313" key="2">
    <source>
        <dbReference type="Proteomes" id="UP000245283"/>
    </source>
</evidence>
<dbReference type="OrthoDB" id="207675at2"/>
<accession>A0A2V1K253</accession>
<protein>
    <recommendedName>
        <fullName evidence="3">ABC transporter</fullName>
    </recommendedName>
</protein>
<proteinExistence type="predicted"/>
<dbReference type="Proteomes" id="UP000245283">
    <property type="component" value="Unassembled WGS sequence"/>
</dbReference>
<dbReference type="AlphaFoldDB" id="A0A2V1K253"/>
<dbReference type="SUPFAM" id="SSF52540">
    <property type="entry name" value="P-loop containing nucleoside triphosphate hydrolases"/>
    <property type="match status" value="1"/>
</dbReference>